<evidence type="ECO:0000313" key="3">
    <source>
        <dbReference type="Proteomes" id="UP000274786"/>
    </source>
</evidence>
<organism evidence="2 3">
    <name type="scientific">Stenotrophomonas rhizophila</name>
    <dbReference type="NCBI Taxonomy" id="216778"/>
    <lineage>
        <taxon>Bacteria</taxon>
        <taxon>Pseudomonadati</taxon>
        <taxon>Pseudomonadota</taxon>
        <taxon>Gammaproteobacteria</taxon>
        <taxon>Lysobacterales</taxon>
        <taxon>Lysobacteraceae</taxon>
        <taxon>Stenotrophomonas</taxon>
    </lineage>
</organism>
<keyword evidence="1" id="KW-0472">Membrane</keyword>
<gene>
    <name evidence="2" type="ORF">BCL79_2723</name>
</gene>
<keyword evidence="1" id="KW-1133">Transmembrane helix</keyword>
<dbReference type="AlphaFoldDB" id="A0A498CEF1"/>
<dbReference type="RefSeq" id="WP_259462176.1">
    <property type="nucleotide sequence ID" value="NZ_RCDC01000005.1"/>
</dbReference>
<sequence>MSEFGAGVICGICLGVPLVTGVLYLIELVLPTLPDEPKEQ</sequence>
<keyword evidence="1" id="KW-0812">Transmembrane</keyword>
<dbReference type="Proteomes" id="UP000274786">
    <property type="component" value="Unassembled WGS sequence"/>
</dbReference>
<comment type="caution">
    <text evidence="2">The sequence shown here is derived from an EMBL/GenBank/DDBJ whole genome shotgun (WGS) entry which is preliminary data.</text>
</comment>
<name>A0A498CEF1_9GAMM</name>
<reference evidence="2 3" key="1">
    <citation type="submission" date="2018-10" db="EMBL/GenBank/DDBJ databases">
        <title>Comparative analysis of microorganisms from saline springs in Andes Mountain Range, Colombia.</title>
        <authorList>
            <person name="Rubin E."/>
        </authorList>
    </citation>
    <scope>NUCLEOTIDE SEQUENCE [LARGE SCALE GENOMIC DNA]</scope>
    <source>
        <strain evidence="2 3">USBA GBX 843</strain>
    </source>
</reference>
<evidence type="ECO:0000313" key="2">
    <source>
        <dbReference type="EMBL" id="RLK53417.1"/>
    </source>
</evidence>
<accession>A0A498CEF1</accession>
<feature type="transmembrane region" description="Helical" evidence="1">
    <location>
        <begin position="6"/>
        <end position="30"/>
    </location>
</feature>
<dbReference type="EMBL" id="RCDC01000005">
    <property type="protein sequence ID" value="RLK53417.1"/>
    <property type="molecule type" value="Genomic_DNA"/>
</dbReference>
<proteinExistence type="predicted"/>
<evidence type="ECO:0000256" key="1">
    <source>
        <dbReference type="SAM" id="Phobius"/>
    </source>
</evidence>
<protein>
    <submittedName>
        <fullName evidence="2">Uncharacterized protein</fullName>
    </submittedName>
</protein>